<feature type="transmembrane region" description="Helical" evidence="1">
    <location>
        <begin position="23"/>
        <end position="43"/>
    </location>
</feature>
<dbReference type="EMBL" id="QORO01000002">
    <property type="protein sequence ID" value="RCK60088.1"/>
    <property type="molecule type" value="Genomic_DNA"/>
</dbReference>
<accession>A0A367Y2M7</accession>
<evidence type="ECO:0000313" key="2">
    <source>
        <dbReference type="EMBL" id="RCK60088.1"/>
    </source>
</evidence>
<name>A0A367Y2M7_9MICO</name>
<dbReference type="AlphaFoldDB" id="A0A367Y2M7"/>
<reference evidence="2 3" key="1">
    <citation type="submission" date="2018-07" db="EMBL/GenBank/DDBJ databases">
        <title>Microbacterium endoborsara sp. nov., a novel actinobacterium isolated from Borszczowia aralocaspica.</title>
        <authorList>
            <person name="An D."/>
        </authorList>
    </citation>
    <scope>NUCLEOTIDE SEQUENCE [LARGE SCALE GENOMIC DNA]</scope>
    <source>
        <strain evidence="2 3">C1.15228</strain>
    </source>
</reference>
<protein>
    <submittedName>
        <fullName evidence="2">Uncharacterized protein</fullName>
    </submittedName>
</protein>
<feature type="transmembrane region" description="Helical" evidence="1">
    <location>
        <begin position="110"/>
        <end position="133"/>
    </location>
</feature>
<sequence>MCRSDQKEGDITNSLRPRLYHRAALFTYIAGWLAIVSMLLVYLSTAERFRTHDLAPVLIGPLFVKPSDWLLGGFLVAIACFIATPIMRARSASVAPDRQQRGGPALLGRVLLHVASTAIMLVALFYLVVALAFPVSFERLTPGSENGCTVVVENRDGMASKSGHLFLIPAQSHRLIDTEQHWYYDDPMFADGEWSITWAGDTAIVVAPDDSVSFNSKGNSTTRITCE</sequence>
<proteinExistence type="predicted"/>
<dbReference type="Proteomes" id="UP000253508">
    <property type="component" value="Unassembled WGS sequence"/>
</dbReference>
<organism evidence="2 3">
    <name type="scientific">Microbacterium sorbitolivorans</name>
    <dbReference type="NCBI Taxonomy" id="1867410"/>
    <lineage>
        <taxon>Bacteria</taxon>
        <taxon>Bacillati</taxon>
        <taxon>Actinomycetota</taxon>
        <taxon>Actinomycetes</taxon>
        <taxon>Micrococcales</taxon>
        <taxon>Microbacteriaceae</taxon>
        <taxon>Microbacterium</taxon>
    </lineage>
</organism>
<keyword evidence="1" id="KW-0472">Membrane</keyword>
<comment type="caution">
    <text evidence="2">The sequence shown here is derived from an EMBL/GenBank/DDBJ whole genome shotgun (WGS) entry which is preliminary data.</text>
</comment>
<evidence type="ECO:0000256" key="1">
    <source>
        <dbReference type="SAM" id="Phobius"/>
    </source>
</evidence>
<evidence type="ECO:0000313" key="3">
    <source>
        <dbReference type="Proteomes" id="UP000253508"/>
    </source>
</evidence>
<feature type="transmembrane region" description="Helical" evidence="1">
    <location>
        <begin position="69"/>
        <end position="89"/>
    </location>
</feature>
<dbReference type="OrthoDB" id="10005263at2"/>
<keyword evidence="1" id="KW-1133">Transmembrane helix</keyword>
<keyword evidence="1" id="KW-0812">Transmembrane</keyword>
<gene>
    <name evidence="2" type="ORF">DTO57_08120</name>
</gene>
<keyword evidence="3" id="KW-1185">Reference proteome</keyword>